<dbReference type="EMBL" id="VSSQ01061442">
    <property type="protein sequence ID" value="MPN14775.1"/>
    <property type="molecule type" value="Genomic_DNA"/>
</dbReference>
<proteinExistence type="predicted"/>
<feature type="transmembrane region" description="Helical" evidence="1">
    <location>
        <begin position="126"/>
        <end position="145"/>
    </location>
</feature>
<organism evidence="2">
    <name type="scientific">bioreactor metagenome</name>
    <dbReference type="NCBI Taxonomy" id="1076179"/>
    <lineage>
        <taxon>unclassified sequences</taxon>
        <taxon>metagenomes</taxon>
        <taxon>ecological metagenomes</taxon>
    </lineage>
</organism>
<reference evidence="2" key="1">
    <citation type="submission" date="2019-08" db="EMBL/GenBank/DDBJ databases">
        <authorList>
            <person name="Kucharzyk K."/>
            <person name="Murdoch R.W."/>
            <person name="Higgins S."/>
            <person name="Loffler F."/>
        </authorList>
    </citation>
    <scope>NUCLEOTIDE SEQUENCE</scope>
</reference>
<feature type="transmembrane region" description="Helical" evidence="1">
    <location>
        <begin position="157"/>
        <end position="181"/>
    </location>
</feature>
<evidence type="ECO:0000256" key="1">
    <source>
        <dbReference type="SAM" id="Phobius"/>
    </source>
</evidence>
<keyword evidence="1" id="KW-0812">Transmembrane</keyword>
<protein>
    <submittedName>
        <fullName evidence="2">Uncharacterized protein</fullName>
    </submittedName>
</protein>
<keyword evidence="1" id="KW-1133">Transmembrane helix</keyword>
<gene>
    <name evidence="2" type="ORF">SDC9_162104</name>
</gene>
<comment type="caution">
    <text evidence="2">The sequence shown here is derived from an EMBL/GenBank/DDBJ whole genome shotgun (WGS) entry which is preliminary data.</text>
</comment>
<feature type="transmembrane region" description="Helical" evidence="1">
    <location>
        <begin position="97"/>
        <end position="119"/>
    </location>
</feature>
<feature type="transmembrane region" description="Helical" evidence="1">
    <location>
        <begin position="24"/>
        <end position="44"/>
    </location>
</feature>
<accession>A0A645FK60</accession>
<dbReference type="AlphaFoldDB" id="A0A645FK60"/>
<sequence>MMLGLTWYFFYAFGLYTMQGQYTSIYFVYLAIFGVAFYGFLFGTCSIDPLEAERYQLPEGLRKAIFLYLLAMIGVLYPVWILRMLPDVARHIPCSTYGVFILDLGFIFPAMGWIAYMLWKRKPRGTILAGVAIFKIFALCLSWALAEISNPFVGNAFVMETALISFTLTLSSLACIIPYFMKLKKK</sequence>
<feature type="transmembrane region" description="Helical" evidence="1">
    <location>
        <begin position="65"/>
        <end position="85"/>
    </location>
</feature>
<name>A0A645FK60_9ZZZZ</name>
<keyword evidence="1" id="KW-0472">Membrane</keyword>
<evidence type="ECO:0000313" key="2">
    <source>
        <dbReference type="EMBL" id="MPN14775.1"/>
    </source>
</evidence>